<name>A0A7X8TH90_9MICC</name>
<evidence type="ECO:0000256" key="4">
    <source>
        <dbReference type="ARBA" id="ARBA00022448"/>
    </source>
</evidence>
<dbReference type="AlphaFoldDB" id="A0A7X8TH90"/>
<keyword evidence="10" id="KW-1003">Cell membrane</keyword>
<evidence type="ECO:0000256" key="2">
    <source>
        <dbReference type="ARBA" id="ARBA00004170"/>
    </source>
</evidence>
<dbReference type="Proteomes" id="UP000523139">
    <property type="component" value="Unassembled WGS sequence"/>
</dbReference>
<dbReference type="GO" id="GO:0005524">
    <property type="term" value="F:ATP binding"/>
    <property type="evidence" value="ECO:0007669"/>
    <property type="project" value="UniProtKB-UniRule"/>
</dbReference>
<accession>A0A7X8TH90</accession>
<evidence type="ECO:0000256" key="1">
    <source>
        <dbReference type="ARBA" id="ARBA00003456"/>
    </source>
</evidence>
<dbReference type="InterPro" id="IPR035968">
    <property type="entry name" value="ATP_synth_F1_ATPase_gsu"/>
</dbReference>
<protein>
    <recommendedName>
        <fullName evidence="10">ATP synthase gamma chain</fullName>
    </recommendedName>
    <alternativeName>
        <fullName evidence="10">ATP synthase F1 sector gamma subunit</fullName>
    </alternativeName>
    <alternativeName>
        <fullName evidence="10">F-ATPase gamma subunit</fullName>
    </alternativeName>
</protein>
<dbReference type="GO" id="GO:0005886">
    <property type="term" value="C:plasma membrane"/>
    <property type="evidence" value="ECO:0007669"/>
    <property type="project" value="UniProtKB-SubCell"/>
</dbReference>
<dbReference type="PROSITE" id="PS00153">
    <property type="entry name" value="ATPASE_GAMMA"/>
    <property type="match status" value="1"/>
</dbReference>
<evidence type="ECO:0000256" key="7">
    <source>
        <dbReference type="ARBA" id="ARBA00023136"/>
    </source>
</evidence>
<dbReference type="EMBL" id="JABAHY010000001">
    <property type="protein sequence ID" value="NLS08524.1"/>
    <property type="molecule type" value="Genomic_DNA"/>
</dbReference>
<evidence type="ECO:0000256" key="8">
    <source>
        <dbReference type="ARBA" id="ARBA00023196"/>
    </source>
</evidence>
<dbReference type="GO" id="GO:0046933">
    <property type="term" value="F:proton-transporting ATP synthase activity, rotational mechanism"/>
    <property type="evidence" value="ECO:0007669"/>
    <property type="project" value="UniProtKB-UniRule"/>
</dbReference>
<evidence type="ECO:0000256" key="6">
    <source>
        <dbReference type="ARBA" id="ARBA00023065"/>
    </source>
</evidence>
<sequence>MGAQIRVYRQKIASTSSMKKIFKAMELIATSRVGKARNRAQAASPYAEAITRAVSAVASQDDVDHILTEKVTNPKRAAVLVMTSDRGLAGAYSTNVLKRSESLLARLRQDGIEARPYLYGRKAQAFYDFRSREYDQVWTGQTDAPGVERAQEIGQTLVDRFTQSTEEGGVDEIYLVYTEFRSMVTQEPVVKRLLPLAVVESQDEGAGADPMPLYDFEPSAEEVLDALLPKYIESRIFSAMLEASASELAARQKAMKSAADNADELIRKYTLLRNNARQAEITQELTELIAGADALASS</sequence>
<keyword evidence="6 10" id="KW-0406">Ion transport</keyword>
<keyword evidence="5 10" id="KW-0375">Hydrogen ion transport</keyword>
<keyword evidence="11" id="KW-0175">Coiled coil</keyword>
<dbReference type="GO" id="GO:0042777">
    <property type="term" value="P:proton motive force-driven plasma membrane ATP synthesis"/>
    <property type="evidence" value="ECO:0007669"/>
    <property type="project" value="UniProtKB-UniRule"/>
</dbReference>
<dbReference type="InterPro" id="IPR000131">
    <property type="entry name" value="ATP_synth_F1_gsu"/>
</dbReference>
<keyword evidence="9 10" id="KW-0066">ATP synthesis</keyword>
<dbReference type="GO" id="GO:0045259">
    <property type="term" value="C:proton-transporting ATP synthase complex"/>
    <property type="evidence" value="ECO:0007669"/>
    <property type="project" value="UniProtKB-KW"/>
</dbReference>
<dbReference type="InterPro" id="IPR023632">
    <property type="entry name" value="ATP_synth_F1_gsu_CS"/>
</dbReference>
<dbReference type="Pfam" id="PF00231">
    <property type="entry name" value="ATP-synt"/>
    <property type="match status" value="1"/>
</dbReference>
<comment type="caution">
    <text evidence="12">The sequence shown here is derived from an EMBL/GenBank/DDBJ whole genome shotgun (WGS) entry which is preliminary data.</text>
</comment>
<evidence type="ECO:0000256" key="11">
    <source>
        <dbReference type="SAM" id="Coils"/>
    </source>
</evidence>
<comment type="similarity">
    <text evidence="3 10">Belongs to the ATPase gamma chain family.</text>
</comment>
<dbReference type="NCBIfam" id="TIGR01146">
    <property type="entry name" value="ATPsyn_F1gamma"/>
    <property type="match status" value="1"/>
</dbReference>
<proteinExistence type="inferred from homology"/>
<evidence type="ECO:0000313" key="12">
    <source>
        <dbReference type="EMBL" id="NLS08524.1"/>
    </source>
</evidence>
<keyword evidence="8 10" id="KW-0139">CF(1)</keyword>
<evidence type="ECO:0000256" key="5">
    <source>
        <dbReference type="ARBA" id="ARBA00022781"/>
    </source>
</evidence>
<gene>
    <name evidence="10" type="primary">atpG</name>
    <name evidence="12" type="ORF">HGQ17_00575</name>
</gene>
<dbReference type="Gene3D" id="1.10.287.80">
    <property type="entry name" value="ATP synthase, gamma subunit, helix hairpin domain"/>
    <property type="match status" value="2"/>
</dbReference>
<feature type="coiled-coil region" evidence="11">
    <location>
        <begin position="255"/>
        <end position="282"/>
    </location>
</feature>
<reference evidence="12 13" key="1">
    <citation type="submission" date="2020-04" db="EMBL/GenBank/DDBJ databases">
        <title>Nesterenkonia sp. nov., isolated from marine sediment.</title>
        <authorList>
            <person name="Zhang G."/>
        </authorList>
    </citation>
    <scope>NUCLEOTIDE SEQUENCE [LARGE SCALE GENOMIC DNA]</scope>
    <source>
        <strain evidence="12 13">MY13</strain>
    </source>
</reference>
<comment type="subunit">
    <text evidence="10">F-type ATPases have 2 components, CF(1) - the catalytic core - and CF(0) - the membrane proton channel. CF(1) has five subunits: alpha(3), beta(3), gamma(1), delta(1), epsilon(1). CF(0) has three main subunits: a, b and c.</text>
</comment>
<evidence type="ECO:0000256" key="10">
    <source>
        <dbReference type="HAMAP-Rule" id="MF_00815"/>
    </source>
</evidence>
<evidence type="ECO:0000256" key="9">
    <source>
        <dbReference type="ARBA" id="ARBA00023310"/>
    </source>
</evidence>
<keyword evidence="13" id="KW-1185">Reference proteome</keyword>
<organism evidence="12 13">
    <name type="scientific">Nesterenkonia sedimenti</name>
    <dbReference type="NCBI Taxonomy" id="1463632"/>
    <lineage>
        <taxon>Bacteria</taxon>
        <taxon>Bacillati</taxon>
        <taxon>Actinomycetota</taxon>
        <taxon>Actinomycetes</taxon>
        <taxon>Micrococcales</taxon>
        <taxon>Micrococcaceae</taxon>
        <taxon>Nesterenkonia</taxon>
    </lineage>
</organism>
<dbReference type="HAMAP" id="MF_00815">
    <property type="entry name" value="ATP_synth_gamma_bact"/>
    <property type="match status" value="1"/>
</dbReference>
<dbReference type="NCBIfam" id="NF004145">
    <property type="entry name" value="PRK05621.1-2"/>
    <property type="match status" value="1"/>
</dbReference>
<dbReference type="Gene3D" id="3.40.1380.10">
    <property type="match status" value="1"/>
</dbReference>
<dbReference type="PANTHER" id="PTHR11693:SF22">
    <property type="entry name" value="ATP SYNTHASE SUBUNIT GAMMA, MITOCHONDRIAL"/>
    <property type="match status" value="1"/>
</dbReference>
<comment type="subcellular location">
    <subcellularLocation>
        <location evidence="10">Cell membrane</location>
        <topology evidence="10">Peripheral membrane protein</topology>
    </subcellularLocation>
    <subcellularLocation>
        <location evidence="2">Membrane</location>
        <topology evidence="2">Peripheral membrane protein</topology>
    </subcellularLocation>
</comment>
<evidence type="ECO:0000313" key="13">
    <source>
        <dbReference type="Proteomes" id="UP000523139"/>
    </source>
</evidence>
<dbReference type="CDD" id="cd12151">
    <property type="entry name" value="F1-ATPase_gamma"/>
    <property type="match status" value="1"/>
</dbReference>
<dbReference type="SUPFAM" id="SSF52943">
    <property type="entry name" value="ATP synthase (F1-ATPase), gamma subunit"/>
    <property type="match status" value="1"/>
</dbReference>
<keyword evidence="4 10" id="KW-0813">Transport</keyword>
<evidence type="ECO:0000256" key="3">
    <source>
        <dbReference type="ARBA" id="ARBA00007681"/>
    </source>
</evidence>
<dbReference type="PANTHER" id="PTHR11693">
    <property type="entry name" value="ATP SYNTHASE GAMMA CHAIN"/>
    <property type="match status" value="1"/>
</dbReference>
<dbReference type="RefSeq" id="WP_168886029.1">
    <property type="nucleotide sequence ID" value="NZ_JABAHY010000001.1"/>
</dbReference>
<keyword evidence="7 10" id="KW-0472">Membrane</keyword>
<dbReference type="PRINTS" id="PR00126">
    <property type="entry name" value="ATPASEGAMMA"/>
</dbReference>
<comment type="function">
    <text evidence="1 10">Produces ATP from ADP in the presence of a proton gradient across the membrane. The gamma chain is believed to be important in regulating ATPase activity and the flow of protons through the CF(0) complex.</text>
</comment>